<proteinExistence type="predicted"/>
<dbReference type="EMBL" id="FPAA01000007">
    <property type="protein sequence ID" value="SFS76416.1"/>
    <property type="molecule type" value="Genomic_DNA"/>
</dbReference>
<gene>
    <name evidence="2" type="ORF">SAMN05444972_10796</name>
</gene>
<protein>
    <submittedName>
        <fullName evidence="2">Uncharacterized protein</fullName>
    </submittedName>
</protein>
<keyword evidence="1" id="KW-0812">Transmembrane</keyword>
<reference evidence="3" key="1">
    <citation type="submission" date="2016-10" db="EMBL/GenBank/DDBJ databases">
        <authorList>
            <person name="Varghese N."/>
            <person name="Submissions S."/>
        </authorList>
    </citation>
    <scope>NUCLEOTIDE SEQUENCE [LARGE SCALE GENOMIC DNA]</scope>
    <source>
        <strain evidence="3">DSM 45789</strain>
    </source>
</reference>
<feature type="transmembrane region" description="Helical" evidence="1">
    <location>
        <begin position="51"/>
        <end position="69"/>
    </location>
</feature>
<evidence type="ECO:0000256" key="1">
    <source>
        <dbReference type="SAM" id="Phobius"/>
    </source>
</evidence>
<feature type="transmembrane region" description="Helical" evidence="1">
    <location>
        <begin position="7"/>
        <end position="31"/>
    </location>
</feature>
<evidence type="ECO:0000313" key="2">
    <source>
        <dbReference type="EMBL" id="SFS76416.1"/>
    </source>
</evidence>
<dbReference type="AlphaFoldDB" id="A0A1I6SHI4"/>
<accession>A0A1I6SHI4</accession>
<sequence>MKRKELLLNIILVMIMFLILPFVECVFFDLLSNMGLKLFPYGDFYYFYKQNAKLMITFSLFFILYRLIIHLRNRWF</sequence>
<keyword evidence="1" id="KW-0472">Membrane</keyword>
<dbReference type="Proteomes" id="UP000198660">
    <property type="component" value="Unassembled WGS sequence"/>
</dbReference>
<organism evidence="2 3">
    <name type="scientific">Marininema halotolerans</name>
    <dbReference type="NCBI Taxonomy" id="1155944"/>
    <lineage>
        <taxon>Bacteria</taxon>
        <taxon>Bacillati</taxon>
        <taxon>Bacillota</taxon>
        <taxon>Bacilli</taxon>
        <taxon>Bacillales</taxon>
        <taxon>Thermoactinomycetaceae</taxon>
        <taxon>Marininema</taxon>
    </lineage>
</organism>
<evidence type="ECO:0000313" key="3">
    <source>
        <dbReference type="Proteomes" id="UP000198660"/>
    </source>
</evidence>
<keyword evidence="3" id="KW-1185">Reference proteome</keyword>
<name>A0A1I6SHI4_9BACL</name>
<keyword evidence="1" id="KW-1133">Transmembrane helix</keyword>